<evidence type="ECO:0000256" key="7">
    <source>
        <dbReference type="ARBA" id="ARBA00022723"/>
    </source>
</evidence>
<dbReference type="InterPro" id="IPR036412">
    <property type="entry name" value="HAD-like_sf"/>
</dbReference>
<evidence type="ECO:0000256" key="5">
    <source>
        <dbReference type="ARBA" id="ARBA00013066"/>
    </source>
</evidence>
<dbReference type="SFLD" id="SFLDG01138">
    <property type="entry name" value="C1.6.2:_Deoxy-d-mannose-octulo"/>
    <property type="match status" value="1"/>
</dbReference>
<keyword evidence="11" id="KW-0448">Lipopolysaccharide biosynthesis</keyword>
<dbReference type="FunFam" id="3.40.50.1000:FF:000029">
    <property type="entry name" value="3-deoxy-D-manno-octulosonate 8-phosphate phosphatase KdsC"/>
    <property type="match status" value="1"/>
</dbReference>
<evidence type="ECO:0000256" key="1">
    <source>
        <dbReference type="ARBA" id="ARBA00000898"/>
    </source>
</evidence>
<evidence type="ECO:0000256" key="10">
    <source>
        <dbReference type="ARBA" id="ARBA00031051"/>
    </source>
</evidence>
<comment type="similarity">
    <text evidence="3 11">Belongs to the KdsC family.</text>
</comment>
<comment type="cofactor">
    <cofactor evidence="2 11 12">
        <name>Mg(2+)</name>
        <dbReference type="ChEBI" id="CHEBI:18420"/>
    </cofactor>
</comment>
<keyword evidence="8 11" id="KW-0378">Hydrolase</keyword>
<dbReference type="SFLD" id="SFLDG01136">
    <property type="entry name" value="C1.6:_Phosphoserine_Phosphatas"/>
    <property type="match status" value="1"/>
</dbReference>
<evidence type="ECO:0000256" key="11">
    <source>
        <dbReference type="PIRNR" id="PIRNR006118"/>
    </source>
</evidence>
<name>A0A829YME4_9GAMM</name>
<keyword evidence="9 11" id="KW-0460">Magnesium</keyword>
<dbReference type="Proteomes" id="UP000445000">
    <property type="component" value="Unassembled WGS sequence"/>
</dbReference>
<dbReference type="PANTHER" id="PTHR21485:SF3">
    <property type="entry name" value="N-ACYLNEURAMINATE CYTIDYLYLTRANSFERASE"/>
    <property type="match status" value="1"/>
</dbReference>
<dbReference type="InterPro" id="IPR023214">
    <property type="entry name" value="HAD_sf"/>
</dbReference>
<dbReference type="NCBIfam" id="TIGR01670">
    <property type="entry name" value="KdsC-phosphatas"/>
    <property type="match status" value="1"/>
</dbReference>
<organism evidence="13 14">
    <name type="scientific">Steroidobacter agaridevorans</name>
    <dbReference type="NCBI Taxonomy" id="2695856"/>
    <lineage>
        <taxon>Bacteria</taxon>
        <taxon>Pseudomonadati</taxon>
        <taxon>Pseudomonadota</taxon>
        <taxon>Gammaproteobacteria</taxon>
        <taxon>Steroidobacterales</taxon>
        <taxon>Steroidobacteraceae</taxon>
        <taxon>Steroidobacter</taxon>
    </lineage>
</organism>
<feature type="binding site" evidence="12">
    <location>
        <position position="110"/>
    </location>
    <ligand>
        <name>Mg(2+)</name>
        <dbReference type="ChEBI" id="CHEBI:18420"/>
    </ligand>
</feature>
<proteinExistence type="inferred from homology"/>
<dbReference type="Pfam" id="PF08282">
    <property type="entry name" value="Hydrolase_3"/>
    <property type="match status" value="1"/>
</dbReference>
<dbReference type="CDD" id="cd01630">
    <property type="entry name" value="HAD_KDO-like"/>
    <property type="match status" value="1"/>
</dbReference>
<feature type="binding site" evidence="12">
    <location>
        <position position="17"/>
    </location>
    <ligand>
        <name>Mg(2+)</name>
        <dbReference type="ChEBI" id="CHEBI:18420"/>
    </ligand>
</feature>
<evidence type="ECO:0000256" key="4">
    <source>
        <dbReference type="ARBA" id="ARBA00011881"/>
    </source>
</evidence>
<accession>A0A829YME4</accession>
<keyword evidence="14" id="KW-1185">Reference proteome</keyword>
<keyword evidence="7 11" id="KW-0479">Metal-binding</keyword>
<reference evidence="14" key="1">
    <citation type="submission" date="2020-01" db="EMBL/GenBank/DDBJ databases">
        <title>'Steroidobacter agaridevorans' sp. nov., agar-degrading bacteria isolated from rhizosphere soils.</title>
        <authorList>
            <person name="Ikenaga M."/>
            <person name="Kataoka M."/>
            <person name="Murouchi A."/>
            <person name="Katsuragi S."/>
            <person name="Sakai M."/>
        </authorList>
    </citation>
    <scope>NUCLEOTIDE SEQUENCE [LARGE SCALE GENOMIC DNA]</scope>
    <source>
        <strain evidence="14">YU21-B</strain>
    </source>
</reference>
<dbReference type="GO" id="GO:0008781">
    <property type="term" value="F:N-acylneuraminate cytidylyltransferase activity"/>
    <property type="evidence" value="ECO:0007669"/>
    <property type="project" value="TreeGrafter"/>
</dbReference>
<comment type="catalytic activity">
    <reaction evidence="1 11">
        <text>3-deoxy-alpha-D-manno-2-octulosonate-8-phosphate + H2O = 3-deoxy-alpha-D-manno-oct-2-ulosonate + phosphate</text>
        <dbReference type="Rhea" id="RHEA:11500"/>
        <dbReference type="ChEBI" id="CHEBI:15377"/>
        <dbReference type="ChEBI" id="CHEBI:43474"/>
        <dbReference type="ChEBI" id="CHEBI:85985"/>
        <dbReference type="ChEBI" id="CHEBI:85986"/>
        <dbReference type="EC" id="3.1.3.45"/>
    </reaction>
</comment>
<dbReference type="EC" id="3.1.3.45" evidence="5 11"/>
<sequence length="172" mass="18611">MDTLVERANDVRLLVLDVDGVLTDGRLYFTARGETMKCFHVRDGAGIKQVLNAGLQVAVISGRQSKAVDKRMSELGVTWIRQGVHDKLAALRELLEMLNLTPQAVASVGDDTPDLSLFEASRLAVAVADAHSSVKSRAHFITQAPGGQGAVREVCDLLLETRQIGVNRQVHG</sequence>
<dbReference type="InterPro" id="IPR010023">
    <property type="entry name" value="KdsC_fam"/>
</dbReference>
<dbReference type="Gene3D" id="3.40.50.1000">
    <property type="entry name" value="HAD superfamily/HAD-like"/>
    <property type="match status" value="1"/>
</dbReference>
<dbReference type="SFLD" id="SFLDS00003">
    <property type="entry name" value="Haloacid_Dehalogenase"/>
    <property type="match status" value="1"/>
</dbReference>
<evidence type="ECO:0000256" key="8">
    <source>
        <dbReference type="ARBA" id="ARBA00022801"/>
    </source>
</evidence>
<dbReference type="GO" id="GO:0046872">
    <property type="term" value="F:metal ion binding"/>
    <property type="evidence" value="ECO:0007669"/>
    <property type="project" value="UniProtKB-UniRule"/>
</dbReference>
<gene>
    <name evidence="13" type="primary">kdsC</name>
    <name evidence="13" type="ORF">GCM10011487_59920</name>
</gene>
<dbReference type="GO" id="GO:0019143">
    <property type="term" value="F:3-deoxy-manno-octulosonate-8-phosphatase activity"/>
    <property type="evidence" value="ECO:0007669"/>
    <property type="project" value="UniProtKB-UniRule"/>
</dbReference>
<evidence type="ECO:0000313" key="14">
    <source>
        <dbReference type="Proteomes" id="UP000445000"/>
    </source>
</evidence>
<dbReference type="PANTHER" id="PTHR21485">
    <property type="entry name" value="HAD SUPERFAMILY MEMBERS CMAS AND KDSC"/>
    <property type="match status" value="1"/>
</dbReference>
<dbReference type="AlphaFoldDB" id="A0A829YME4"/>
<comment type="subunit">
    <text evidence="4 11">Homotetramer.</text>
</comment>
<dbReference type="SUPFAM" id="SSF56784">
    <property type="entry name" value="HAD-like"/>
    <property type="match status" value="1"/>
</dbReference>
<evidence type="ECO:0000313" key="13">
    <source>
        <dbReference type="EMBL" id="GFE83992.1"/>
    </source>
</evidence>
<evidence type="ECO:0000256" key="9">
    <source>
        <dbReference type="ARBA" id="ARBA00022842"/>
    </source>
</evidence>
<dbReference type="EMBL" id="BLJN01000007">
    <property type="protein sequence ID" value="GFE83992.1"/>
    <property type="molecule type" value="Genomic_DNA"/>
</dbReference>
<comment type="caution">
    <text evidence="13">The sequence shown here is derived from an EMBL/GenBank/DDBJ whole genome shotgun (WGS) entry which is preliminary data.</text>
</comment>
<dbReference type="InterPro" id="IPR050793">
    <property type="entry name" value="CMP-NeuNAc_synthase"/>
</dbReference>
<dbReference type="RefSeq" id="WP_161815595.1">
    <property type="nucleotide sequence ID" value="NZ_BLJN01000007.1"/>
</dbReference>
<feature type="binding site" evidence="12">
    <location>
        <position position="19"/>
    </location>
    <ligand>
        <name>substrate</name>
    </ligand>
</feature>
<evidence type="ECO:0000256" key="2">
    <source>
        <dbReference type="ARBA" id="ARBA00001946"/>
    </source>
</evidence>
<evidence type="ECO:0000256" key="6">
    <source>
        <dbReference type="ARBA" id="ARBA00020092"/>
    </source>
</evidence>
<comment type="function">
    <text evidence="11">Catalyzes the hydrolysis of 3-deoxy-D-manno-octulosonate 8-phosphate (KDO 8-P) to 3-deoxy-D-manno-octulosonate (KDO) and inorganic phosphate.</text>
</comment>
<protein>
    <recommendedName>
        <fullName evidence="6 11">3-deoxy-D-manno-octulosonate 8-phosphate phosphatase KdsC</fullName>
        <ecNumber evidence="5 11">3.1.3.45</ecNumber>
    </recommendedName>
    <alternativeName>
        <fullName evidence="10 11">KDO 8-P phosphatase</fullName>
    </alternativeName>
</protein>
<evidence type="ECO:0000256" key="3">
    <source>
        <dbReference type="ARBA" id="ARBA00005893"/>
    </source>
</evidence>
<evidence type="ECO:0000256" key="12">
    <source>
        <dbReference type="PIRSR" id="PIRSR006118-2"/>
    </source>
</evidence>
<dbReference type="GO" id="GO:0009103">
    <property type="term" value="P:lipopolysaccharide biosynthetic process"/>
    <property type="evidence" value="ECO:0007669"/>
    <property type="project" value="UniProtKB-UniRule"/>
</dbReference>
<dbReference type="PIRSF" id="PIRSF006118">
    <property type="entry name" value="KDO8-P_Ptase"/>
    <property type="match status" value="1"/>
</dbReference>